<evidence type="ECO:0000256" key="1">
    <source>
        <dbReference type="ARBA" id="ARBA00008361"/>
    </source>
</evidence>
<feature type="non-terminal residue" evidence="6">
    <location>
        <position position="1"/>
    </location>
</feature>
<feature type="domain" description="Methyltransferase type 11" evidence="4">
    <location>
        <begin position="9"/>
        <end position="102"/>
    </location>
</feature>
<evidence type="ECO:0000256" key="3">
    <source>
        <dbReference type="ARBA" id="ARBA00022679"/>
    </source>
</evidence>
<evidence type="ECO:0000259" key="4">
    <source>
        <dbReference type="Pfam" id="PF08241"/>
    </source>
</evidence>
<proteinExistence type="inferred from homology"/>
<keyword evidence="3" id="KW-0808">Transferase</keyword>
<dbReference type="InterPro" id="IPR051052">
    <property type="entry name" value="Diverse_substrate_MTase"/>
</dbReference>
<sequence length="125" mass="13954">KTGPYTLAVDIGCGNGHSTTHFAQHFEQIIGFDASQEQVKAANDSNEFSNIQYKFGRAENIPIESQTVDLVSVANCAHWFENIDIFYKEVERVLKPGGCLAIYGYGDLKLHHETKSEALQAIYDE</sequence>
<dbReference type="GeneID" id="102801993"/>
<keyword evidence="2" id="KW-0489">Methyltransferase</keyword>
<dbReference type="Pfam" id="PF08241">
    <property type="entry name" value="Methyltransf_11"/>
    <property type="match status" value="1"/>
</dbReference>
<dbReference type="RefSeq" id="XP_006812171.1">
    <property type="nucleotide sequence ID" value="XM_006812108.1"/>
</dbReference>
<evidence type="ECO:0000313" key="6">
    <source>
        <dbReference type="RefSeq" id="XP_006812171.1"/>
    </source>
</evidence>
<dbReference type="InterPro" id="IPR029063">
    <property type="entry name" value="SAM-dependent_MTases_sf"/>
</dbReference>
<keyword evidence="5" id="KW-1185">Reference proteome</keyword>
<comment type="similarity">
    <text evidence="1">Belongs to the methyltransferase superfamily.</text>
</comment>
<organism evidence="5 6">
    <name type="scientific">Saccoglossus kowalevskii</name>
    <name type="common">Acorn worm</name>
    <dbReference type="NCBI Taxonomy" id="10224"/>
    <lineage>
        <taxon>Eukaryota</taxon>
        <taxon>Metazoa</taxon>
        <taxon>Hemichordata</taxon>
        <taxon>Enteropneusta</taxon>
        <taxon>Harrimaniidae</taxon>
        <taxon>Saccoglossus</taxon>
    </lineage>
</organism>
<dbReference type="PANTHER" id="PTHR44942">
    <property type="entry name" value="METHYLTRANSF_11 DOMAIN-CONTAINING PROTEIN"/>
    <property type="match status" value="1"/>
</dbReference>
<protein>
    <submittedName>
        <fullName evidence="6">Methyltransferase DDB_G0268948-like</fullName>
    </submittedName>
</protein>
<reference evidence="6" key="1">
    <citation type="submission" date="2025-08" db="UniProtKB">
        <authorList>
            <consortium name="RefSeq"/>
        </authorList>
    </citation>
    <scope>IDENTIFICATION</scope>
    <source>
        <tissue evidence="6">Testes</tissue>
    </source>
</reference>
<evidence type="ECO:0000313" key="5">
    <source>
        <dbReference type="Proteomes" id="UP000694865"/>
    </source>
</evidence>
<dbReference type="CDD" id="cd02440">
    <property type="entry name" value="AdoMet_MTases"/>
    <property type="match status" value="1"/>
</dbReference>
<dbReference type="InterPro" id="IPR013216">
    <property type="entry name" value="Methyltransf_11"/>
</dbReference>
<accession>A0ABM0LWN0</accession>
<name>A0ABM0LWN0_SACKO</name>
<dbReference type="PANTHER" id="PTHR44942:SF4">
    <property type="entry name" value="METHYLTRANSFERASE TYPE 11 DOMAIN-CONTAINING PROTEIN"/>
    <property type="match status" value="1"/>
</dbReference>
<dbReference type="Gene3D" id="3.40.50.150">
    <property type="entry name" value="Vaccinia Virus protein VP39"/>
    <property type="match status" value="1"/>
</dbReference>
<feature type="non-terminal residue" evidence="6">
    <location>
        <position position="125"/>
    </location>
</feature>
<evidence type="ECO:0000256" key="2">
    <source>
        <dbReference type="ARBA" id="ARBA00022603"/>
    </source>
</evidence>
<dbReference type="Proteomes" id="UP000694865">
    <property type="component" value="Unplaced"/>
</dbReference>
<dbReference type="SUPFAM" id="SSF53335">
    <property type="entry name" value="S-adenosyl-L-methionine-dependent methyltransferases"/>
    <property type="match status" value="1"/>
</dbReference>
<gene>
    <name evidence="6" type="primary">LOC102801993</name>
</gene>